<accession>A0A0D0DT66</accession>
<dbReference type="GO" id="GO:0046872">
    <property type="term" value="F:metal ion binding"/>
    <property type="evidence" value="ECO:0007669"/>
    <property type="project" value="UniProtKB-KW"/>
</dbReference>
<dbReference type="GO" id="GO:0008408">
    <property type="term" value="F:3'-5' exonuclease activity"/>
    <property type="evidence" value="ECO:0007669"/>
    <property type="project" value="InterPro"/>
</dbReference>
<dbReference type="Proteomes" id="UP000054538">
    <property type="component" value="Unassembled WGS sequence"/>
</dbReference>
<dbReference type="PANTHER" id="PTHR13620">
    <property type="entry name" value="3-5 EXONUCLEASE"/>
    <property type="match status" value="1"/>
</dbReference>
<dbReference type="PANTHER" id="PTHR13620:SF109">
    <property type="entry name" value="3'-5' EXONUCLEASE"/>
    <property type="match status" value="1"/>
</dbReference>
<feature type="region of interest" description="Disordered" evidence="10">
    <location>
        <begin position="89"/>
        <end position="113"/>
    </location>
</feature>
<dbReference type="HOGENOM" id="CLU_038394_0_0_1"/>
<keyword evidence="5" id="KW-0269">Exonuclease</keyword>
<keyword evidence="7" id="KW-0539">Nucleus</keyword>
<feature type="domain" description="3'-5' exonuclease" evidence="11">
    <location>
        <begin position="232"/>
        <end position="403"/>
    </location>
</feature>
<evidence type="ECO:0000256" key="10">
    <source>
        <dbReference type="SAM" id="MobiDB-lite"/>
    </source>
</evidence>
<dbReference type="InParanoid" id="A0A0D0DT66"/>
<evidence type="ECO:0000256" key="6">
    <source>
        <dbReference type="ARBA" id="ARBA00022842"/>
    </source>
</evidence>
<keyword evidence="13" id="KW-1185">Reference proteome</keyword>
<dbReference type="GO" id="GO:0003676">
    <property type="term" value="F:nucleic acid binding"/>
    <property type="evidence" value="ECO:0007669"/>
    <property type="project" value="InterPro"/>
</dbReference>
<evidence type="ECO:0000256" key="2">
    <source>
        <dbReference type="ARBA" id="ARBA00022722"/>
    </source>
</evidence>
<evidence type="ECO:0000313" key="13">
    <source>
        <dbReference type="Proteomes" id="UP000054538"/>
    </source>
</evidence>
<dbReference type="SUPFAM" id="SSF53098">
    <property type="entry name" value="Ribonuclease H-like"/>
    <property type="match status" value="1"/>
</dbReference>
<evidence type="ECO:0000256" key="5">
    <source>
        <dbReference type="ARBA" id="ARBA00022839"/>
    </source>
</evidence>
<evidence type="ECO:0000256" key="3">
    <source>
        <dbReference type="ARBA" id="ARBA00022723"/>
    </source>
</evidence>
<keyword evidence="3" id="KW-0479">Metal-binding</keyword>
<dbReference type="GO" id="GO:0006139">
    <property type="term" value="P:nucleobase-containing compound metabolic process"/>
    <property type="evidence" value="ECO:0007669"/>
    <property type="project" value="InterPro"/>
</dbReference>
<evidence type="ECO:0000256" key="4">
    <source>
        <dbReference type="ARBA" id="ARBA00022801"/>
    </source>
</evidence>
<dbReference type="InterPro" id="IPR036397">
    <property type="entry name" value="RNaseH_sf"/>
</dbReference>
<dbReference type="Gene3D" id="3.30.420.10">
    <property type="entry name" value="Ribonuclease H-like superfamily/Ribonuclease H"/>
    <property type="match status" value="1"/>
</dbReference>
<dbReference type="AlphaFoldDB" id="A0A0D0DT66"/>
<evidence type="ECO:0000259" key="11">
    <source>
        <dbReference type="Pfam" id="PF01612"/>
    </source>
</evidence>
<gene>
    <name evidence="12" type="ORF">PAXRUDRAFT_825475</name>
</gene>
<evidence type="ECO:0000256" key="9">
    <source>
        <dbReference type="ARBA" id="ARBA00042761"/>
    </source>
</evidence>
<comment type="subcellular location">
    <subcellularLocation>
        <location evidence="1">Nucleus</location>
    </subcellularLocation>
</comment>
<dbReference type="InterPro" id="IPR002562">
    <property type="entry name" value="3'-5'_exonuclease_dom"/>
</dbReference>
<dbReference type="InterPro" id="IPR051132">
    <property type="entry name" value="3-5_Exonuclease_domain"/>
</dbReference>
<protein>
    <recommendedName>
        <fullName evidence="8">3'-5' exonuclease</fullName>
    </recommendedName>
    <alternativeName>
        <fullName evidence="9">Werner Syndrome-like exonuclease</fullName>
    </alternativeName>
</protein>
<dbReference type="OrthoDB" id="1920326at2759"/>
<keyword evidence="6" id="KW-0460">Magnesium</keyword>
<dbReference type="EMBL" id="KN824961">
    <property type="protein sequence ID" value="KIK96913.1"/>
    <property type="molecule type" value="Genomic_DNA"/>
</dbReference>
<evidence type="ECO:0000256" key="1">
    <source>
        <dbReference type="ARBA" id="ARBA00004123"/>
    </source>
</evidence>
<keyword evidence="4" id="KW-0378">Hydrolase</keyword>
<evidence type="ECO:0000313" key="12">
    <source>
        <dbReference type="EMBL" id="KIK96913.1"/>
    </source>
</evidence>
<reference evidence="13" key="2">
    <citation type="submission" date="2015-01" db="EMBL/GenBank/DDBJ databases">
        <title>Evolutionary Origins and Diversification of the Mycorrhizal Mutualists.</title>
        <authorList>
            <consortium name="DOE Joint Genome Institute"/>
            <consortium name="Mycorrhizal Genomics Consortium"/>
            <person name="Kohler A."/>
            <person name="Kuo A."/>
            <person name="Nagy L.G."/>
            <person name="Floudas D."/>
            <person name="Copeland A."/>
            <person name="Barry K.W."/>
            <person name="Cichocki N."/>
            <person name="Veneault-Fourrey C."/>
            <person name="LaButti K."/>
            <person name="Lindquist E.A."/>
            <person name="Lipzen A."/>
            <person name="Lundell T."/>
            <person name="Morin E."/>
            <person name="Murat C."/>
            <person name="Riley R."/>
            <person name="Ohm R."/>
            <person name="Sun H."/>
            <person name="Tunlid A."/>
            <person name="Henrissat B."/>
            <person name="Grigoriev I.V."/>
            <person name="Hibbett D.S."/>
            <person name="Martin F."/>
        </authorList>
    </citation>
    <scope>NUCLEOTIDE SEQUENCE [LARGE SCALE GENOMIC DNA]</scope>
    <source>
        <strain evidence="13">Ve08.2h10</strain>
    </source>
</reference>
<dbReference type="GO" id="GO:0005634">
    <property type="term" value="C:nucleus"/>
    <property type="evidence" value="ECO:0007669"/>
    <property type="project" value="UniProtKB-SubCell"/>
</dbReference>
<proteinExistence type="predicted"/>
<evidence type="ECO:0000256" key="7">
    <source>
        <dbReference type="ARBA" id="ARBA00023242"/>
    </source>
</evidence>
<dbReference type="InterPro" id="IPR012337">
    <property type="entry name" value="RNaseH-like_sf"/>
</dbReference>
<feature type="compositionally biased region" description="Low complexity" evidence="10">
    <location>
        <begin position="197"/>
        <end position="206"/>
    </location>
</feature>
<dbReference type="STRING" id="930991.A0A0D0DT66"/>
<reference evidence="12 13" key="1">
    <citation type="submission" date="2014-04" db="EMBL/GenBank/DDBJ databases">
        <authorList>
            <consortium name="DOE Joint Genome Institute"/>
            <person name="Kuo A."/>
            <person name="Kohler A."/>
            <person name="Jargeat P."/>
            <person name="Nagy L.G."/>
            <person name="Floudas D."/>
            <person name="Copeland A."/>
            <person name="Barry K.W."/>
            <person name="Cichocki N."/>
            <person name="Veneault-Fourrey C."/>
            <person name="LaButti K."/>
            <person name="Lindquist E.A."/>
            <person name="Lipzen A."/>
            <person name="Lundell T."/>
            <person name="Morin E."/>
            <person name="Murat C."/>
            <person name="Sun H."/>
            <person name="Tunlid A."/>
            <person name="Henrissat B."/>
            <person name="Grigoriev I.V."/>
            <person name="Hibbett D.S."/>
            <person name="Martin F."/>
            <person name="Nordberg H.P."/>
            <person name="Cantor M.N."/>
            <person name="Hua S.X."/>
        </authorList>
    </citation>
    <scope>NUCLEOTIDE SEQUENCE [LARGE SCALE GENOMIC DNA]</scope>
    <source>
        <strain evidence="12 13">Ve08.2h10</strain>
    </source>
</reference>
<organism evidence="12 13">
    <name type="scientific">Paxillus rubicundulus Ve08.2h10</name>
    <dbReference type="NCBI Taxonomy" id="930991"/>
    <lineage>
        <taxon>Eukaryota</taxon>
        <taxon>Fungi</taxon>
        <taxon>Dikarya</taxon>
        <taxon>Basidiomycota</taxon>
        <taxon>Agaricomycotina</taxon>
        <taxon>Agaricomycetes</taxon>
        <taxon>Agaricomycetidae</taxon>
        <taxon>Boletales</taxon>
        <taxon>Paxilineae</taxon>
        <taxon>Paxillaceae</taxon>
        <taxon>Paxillus</taxon>
    </lineage>
</organism>
<name>A0A0D0DT66_9AGAM</name>
<keyword evidence="2" id="KW-0540">Nuclease</keyword>
<dbReference type="Pfam" id="PF01612">
    <property type="entry name" value="DNA_pol_A_exo1"/>
    <property type="match status" value="1"/>
</dbReference>
<feature type="region of interest" description="Disordered" evidence="10">
    <location>
        <begin position="166"/>
        <end position="208"/>
    </location>
</feature>
<dbReference type="CDD" id="cd06141">
    <property type="entry name" value="WRN_exo"/>
    <property type="match status" value="1"/>
</dbReference>
<evidence type="ECO:0000256" key="8">
    <source>
        <dbReference type="ARBA" id="ARBA00040531"/>
    </source>
</evidence>
<sequence>MKVVTDDEGSDRSIEIMDGNCAAAPHRLPKSVKQRVTTSNTVDSKVIHPFFARTFATEVVVSGTKRATPETKFAEHGSSECGRRATTVASGKGTMRKTTSMPAEFPRPPPLELSERNGHVSIETQPIEVATTAGSSRAASLKLKTQVHQMKVLPIDVLYQSVAEPQGIDHSSGCDQRPERRRPTKSKGLPHMEKQESSSSASKTTSVGNEGDLSLPVYSFMDYRNPAAAVVYTKCENEANSLVETLKGPLGFDLEWRVMWQAGAKERRTALVQLCDLRTILLIQVSSMKRFPQKVTEVIESAHILKTGANILNDGEKLYRDFGICAQGLVELGALARRADNKFTAVYNREIVSLSKMVAMYLGRSLLKGKVRTSNWEADLNTQMVEYAANDAHCALMVHRKLLQIAAKGDNKLDLASYSCKVNPRSPKLKEKDTGSSPLGQGGANTLSYQKFQALPDYCIPEPPRPQHLRAYKLWHHDKMPVDKMCIALRTGGRVEPLKESTVISYVVGALQADKRLPFDMERLKGLVQMEASSWQRHRQWIASRE</sequence>